<comment type="catalytic activity">
    <reaction evidence="7">
        <text>prephenate + H(+) = 3-phenylpyruvate + CO2 + H2O</text>
        <dbReference type="Rhea" id="RHEA:21648"/>
        <dbReference type="ChEBI" id="CHEBI:15377"/>
        <dbReference type="ChEBI" id="CHEBI:15378"/>
        <dbReference type="ChEBI" id="CHEBI:16526"/>
        <dbReference type="ChEBI" id="CHEBI:18005"/>
        <dbReference type="ChEBI" id="CHEBI:29934"/>
        <dbReference type="EC" id="4.2.1.51"/>
    </reaction>
</comment>
<evidence type="ECO:0000256" key="5">
    <source>
        <dbReference type="ARBA" id="ARBA00023222"/>
    </source>
</evidence>
<gene>
    <name evidence="10" type="ORF">MPNT_150038</name>
</gene>
<evidence type="ECO:0000313" key="10">
    <source>
        <dbReference type="EMBL" id="CAF0693982.1"/>
    </source>
</evidence>
<proteinExistence type="predicted"/>
<keyword evidence="10" id="KW-0413">Isomerase</keyword>
<dbReference type="InterPro" id="IPR002912">
    <property type="entry name" value="ACT_dom"/>
</dbReference>
<dbReference type="GO" id="GO:0009094">
    <property type="term" value="P:L-phenylalanine biosynthetic process"/>
    <property type="evidence" value="ECO:0007669"/>
    <property type="project" value="UniProtKB-UniPathway"/>
</dbReference>
<evidence type="ECO:0000256" key="1">
    <source>
        <dbReference type="ARBA" id="ARBA00004741"/>
    </source>
</evidence>
<dbReference type="UniPathway" id="UPA00121">
    <property type="reaction ID" value="UER00345"/>
</dbReference>
<dbReference type="PANTHER" id="PTHR21022:SF19">
    <property type="entry name" value="PREPHENATE DEHYDRATASE-RELATED"/>
    <property type="match status" value="1"/>
</dbReference>
<comment type="pathway">
    <text evidence="1">Amino-acid biosynthesis; L-phenylalanine biosynthesis; phenylpyruvate from prephenate: step 1/1.</text>
</comment>
<dbReference type="PANTHER" id="PTHR21022">
    <property type="entry name" value="PREPHENATE DEHYDRATASE P PROTEIN"/>
    <property type="match status" value="1"/>
</dbReference>
<feature type="domain" description="ACT" evidence="9">
    <location>
        <begin position="187"/>
        <end position="264"/>
    </location>
</feature>
<evidence type="ECO:0000256" key="4">
    <source>
        <dbReference type="ARBA" id="ARBA00023141"/>
    </source>
</evidence>
<dbReference type="Gene3D" id="3.30.70.260">
    <property type="match status" value="1"/>
</dbReference>
<accession>A0A8J2BRI4</accession>
<dbReference type="SUPFAM" id="SSF53850">
    <property type="entry name" value="Periplasmic binding protein-like II"/>
    <property type="match status" value="1"/>
</dbReference>
<dbReference type="AlphaFoldDB" id="A0A8J2BRI4"/>
<dbReference type="GO" id="GO:0005737">
    <property type="term" value="C:cytoplasm"/>
    <property type="evidence" value="ECO:0007669"/>
    <property type="project" value="TreeGrafter"/>
</dbReference>
<dbReference type="CDD" id="cd04905">
    <property type="entry name" value="ACT_CM-PDT"/>
    <property type="match status" value="1"/>
</dbReference>
<dbReference type="Pfam" id="PF00800">
    <property type="entry name" value="PDT"/>
    <property type="match status" value="1"/>
</dbReference>
<evidence type="ECO:0000256" key="3">
    <source>
        <dbReference type="ARBA" id="ARBA00022605"/>
    </source>
</evidence>
<name>A0A8J2BRI4_9BACT</name>
<dbReference type="RefSeq" id="WP_174582962.1">
    <property type="nucleotide sequence ID" value="NZ_CAJNOB010000007.1"/>
</dbReference>
<dbReference type="EMBL" id="CAJNOB010000007">
    <property type="protein sequence ID" value="CAF0693982.1"/>
    <property type="molecule type" value="Genomic_DNA"/>
</dbReference>
<dbReference type="EC" id="4.2.1.51" evidence="2"/>
<evidence type="ECO:0000259" key="8">
    <source>
        <dbReference type="PROSITE" id="PS51171"/>
    </source>
</evidence>
<protein>
    <recommendedName>
        <fullName evidence="2">prephenate dehydratase</fullName>
        <ecNumber evidence="2">4.2.1.51</ecNumber>
    </recommendedName>
</protein>
<dbReference type="GO" id="GO:0016853">
    <property type="term" value="F:isomerase activity"/>
    <property type="evidence" value="ECO:0007669"/>
    <property type="project" value="UniProtKB-KW"/>
</dbReference>
<evidence type="ECO:0000259" key="9">
    <source>
        <dbReference type="PROSITE" id="PS51671"/>
    </source>
</evidence>
<dbReference type="PROSITE" id="PS51171">
    <property type="entry name" value="PREPHENATE_DEHYDR_3"/>
    <property type="match status" value="1"/>
</dbReference>
<dbReference type="InterPro" id="IPR001086">
    <property type="entry name" value="Preph_deHydtase"/>
</dbReference>
<dbReference type="Gene3D" id="3.40.190.10">
    <property type="entry name" value="Periplasmic binding protein-like II"/>
    <property type="match status" value="2"/>
</dbReference>
<keyword evidence="4" id="KW-0057">Aromatic amino acid biosynthesis</keyword>
<evidence type="ECO:0000313" key="11">
    <source>
        <dbReference type="Proteomes" id="UP000663859"/>
    </source>
</evidence>
<keyword evidence="5" id="KW-0584">Phenylalanine biosynthesis</keyword>
<dbReference type="PROSITE" id="PS51671">
    <property type="entry name" value="ACT"/>
    <property type="match status" value="1"/>
</dbReference>
<evidence type="ECO:0000256" key="6">
    <source>
        <dbReference type="ARBA" id="ARBA00023239"/>
    </source>
</evidence>
<dbReference type="InterPro" id="IPR045865">
    <property type="entry name" value="ACT-like_dom_sf"/>
</dbReference>
<evidence type="ECO:0000256" key="2">
    <source>
        <dbReference type="ARBA" id="ARBA00013147"/>
    </source>
</evidence>
<sequence length="271" mass="30350">MSVAFLGPAQTFSHLVAKKRFPKRKLLPLPSIPEVVEYVRRHPLSSGIVPIENSSSGMIPETVDLLLDRSFSLCIREELALRVRLALLGRRGAKIKTLYSHAAPLYHCRNWIMQRFPEVQLRRVASTAEAARLASLEPASAALSTRDAAILYGLEVLEYPVADDTANLTQFFVLGHRPAGSGARETSLAVLLKEKVGSLCSFLEPFREEGLNLKRIVSHPVMGHPNTYFFFLSVQAPNTDPRFIQATEKAKKHTWEMRLLGSYPVRRPYSS</sequence>
<comment type="caution">
    <text evidence="10">The sequence shown here is derived from an EMBL/GenBank/DDBJ whole genome shotgun (WGS) entry which is preliminary data.</text>
</comment>
<dbReference type="SUPFAM" id="SSF55021">
    <property type="entry name" value="ACT-like"/>
    <property type="match status" value="1"/>
</dbReference>
<evidence type="ECO:0000256" key="7">
    <source>
        <dbReference type="ARBA" id="ARBA00047848"/>
    </source>
</evidence>
<dbReference type="GO" id="GO:0004664">
    <property type="term" value="F:prephenate dehydratase activity"/>
    <property type="evidence" value="ECO:0007669"/>
    <property type="project" value="UniProtKB-EC"/>
</dbReference>
<keyword evidence="11" id="KW-1185">Reference proteome</keyword>
<organism evidence="10 11">
    <name type="scientific">Candidatus Methylacidithermus pantelleriae</name>
    <dbReference type="NCBI Taxonomy" id="2744239"/>
    <lineage>
        <taxon>Bacteria</taxon>
        <taxon>Pseudomonadati</taxon>
        <taxon>Verrucomicrobiota</taxon>
        <taxon>Methylacidiphilae</taxon>
        <taxon>Methylacidiphilales</taxon>
        <taxon>Methylacidiphilaceae</taxon>
        <taxon>Candidatus Methylacidithermus</taxon>
    </lineage>
</organism>
<feature type="domain" description="Prephenate dehydratase" evidence="8">
    <location>
        <begin position="2"/>
        <end position="176"/>
    </location>
</feature>
<reference evidence="10" key="1">
    <citation type="submission" date="2021-02" db="EMBL/GenBank/DDBJ databases">
        <authorList>
            <person name="Cremers G."/>
            <person name="Picone N."/>
        </authorList>
    </citation>
    <scope>NUCLEOTIDE SEQUENCE</scope>
    <source>
        <strain evidence="10">PQ17</strain>
    </source>
</reference>
<keyword evidence="3" id="KW-0028">Amino-acid biosynthesis</keyword>
<dbReference type="Proteomes" id="UP000663859">
    <property type="component" value="Unassembled WGS sequence"/>
</dbReference>
<keyword evidence="6 10" id="KW-0456">Lyase</keyword>